<dbReference type="Gene3D" id="1.10.10.10">
    <property type="entry name" value="Winged helix-like DNA-binding domain superfamily/Winged helix DNA-binding domain"/>
    <property type="match status" value="1"/>
</dbReference>
<dbReference type="RefSeq" id="WP_018389350.1">
    <property type="nucleotide sequence ID" value="NZ_FMTP01000002.1"/>
</dbReference>
<dbReference type="EMBL" id="FMTP01000002">
    <property type="protein sequence ID" value="SCW57931.1"/>
    <property type="molecule type" value="Genomic_DNA"/>
</dbReference>
<dbReference type="InterPro" id="IPR036388">
    <property type="entry name" value="WH-like_DNA-bd_sf"/>
</dbReference>
<dbReference type="PANTHER" id="PTHR33221:SF5">
    <property type="entry name" value="HTH-TYPE TRANSCRIPTIONAL REGULATOR ISCR"/>
    <property type="match status" value="1"/>
</dbReference>
<dbReference type="InterPro" id="IPR036390">
    <property type="entry name" value="WH_DNA-bd_sf"/>
</dbReference>
<name>A0A1G4RMS7_9HYPH</name>
<keyword evidence="1" id="KW-0238">DNA-binding</keyword>
<protein>
    <submittedName>
        <fullName evidence="2">Transcriptional regulator, BadM/Rrf2 family</fullName>
    </submittedName>
</protein>
<proteinExistence type="predicted"/>
<accession>A0A1G4RMS7</accession>
<evidence type="ECO:0000256" key="1">
    <source>
        <dbReference type="ARBA" id="ARBA00023125"/>
    </source>
</evidence>
<organism evidence="2 3">
    <name type="scientific">Ancylobacter rudongensis</name>
    <dbReference type="NCBI Taxonomy" id="177413"/>
    <lineage>
        <taxon>Bacteria</taxon>
        <taxon>Pseudomonadati</taxon>
        <taxon>Pseudomonadota</taxon>
        <taxon>Alphaproteobacteria</taxon>
        <taxon>Hyphomicrobiales</taxon>
        <taxon>Xanthobacteraceae</taxon>
        <taxon>Ancylobacter</taxon>
    </lineage>
</organism>
<dbReference type="GO" id="GO:0005829">
    <property type="term" value="C:cytosol"/>
    <property type="evidence" value="ECO:0007669"/>
    <property type="project" value="TreeGrafter"/>
</dbReference>
<keyword evidence="3" id="KW-1185">Reference proteome</keyword>
<reference evidence="3" key="1">
    <citation type="submission" date="2016-10" db="EMBL/GenBank/DDBJ databases">
        <authorList>
            <person name="Varghese N."/>
            <person name="Submissions S."/>
        </authorList>
    </citation>
    <scope>NUCLEOTIDE SEQUENCE [LARGE SCALE GENOMIC DNA]</scope>
    <source>
        <strain evidence="3">CGMCC 1.1761</strain>
    </source>
</reference>
<dbReference type="Proteomes" id="UP000198889">
    <property type="component" value="Unassembled WGS sequence"/>
</dbReference>
<dbReference type="GO" id="GO:0003677">
    <property type="term" value="F:DNA binding"/>
    <property type="evidence" value="ECO:0007669"/>
    <property type="project" value="UniProtKB-KW"/>
</dbReference>
<dbReference type="AlphaFoldDB" id="A0A1G4RMS7"/>
<dbReference type="Pfam" id="PF02082">
    <property type="entry name" value="Rrf2"/>
    <property type="match status" value="1"/>
</dbReference>
<dbReference type="GO" id="GO:0003700">
    <property type="term" value="F:DNA-binding transcription factor activity"/>
    <property type="evidence" value="ECO:0007669"/>
    <property type="project" value="TreeGrafter"/>
</dbReference>
<dbReference type="SUPFAM" id="SSF46785">
    <property type="entry name" value="Winged helix' DNA-binding domain"/>
    <property type="match status" value="1"/>
</dbReference>
<dbReference type="STRING" id="177413.SAMN05660859_1755"/>
<dbReference type="PROSITE" id="PS51197">
    <property type="entry name" value="HTH_RRF2_2"/>
    <property type="match status" value="1"/>
</dbReference>
<evidence type="ECO:0000313" key="3">
    <source>
        <dbReference type="Proteomes" id="UP000198889"/>
    </source>
</evidence>
<dbReference type="InterPro" id="IPR000944">
    <property type="entry name" value="Tscrpt_reg_Rrf2"/>
</dbReference>
<gene>
    <name evidence="2" type="ORF">SAMN05660859_1755</name>
</gene>
<dbReference type="NCBIfam" id="TIGR00738">
    <property type="entry name" value="rrf2_super"/>
    <property type="match status" value="1"/>
</dbReference>
<dbReference type="PANTHER" id="PTHR33221">
    <property type="entry name" value="WINGED HELIX-TURN-HELIX TRANSCRIPTIONAL REGULATOR, RRF2 FAMILY"/>
    <property type="match status" value="1"/>
</dbReference>
<sequence length="147" mass="15808">MPRLSDKSLLAIAAVVDVALHARGMPVAAKALAARHELPPRHLEPVLQALVHAGVLKGVRGPRGGYELARERRRITVAEVVRVVEAESEEALDAFPPIVRDIVQPAVAEAERAFEAALDAVTVEDLCRAAAQNTLRKGMPEGIDFTI</sequence>
<evidence type="ECO:0000313" key="2">
    <source>
        <dbReference type="EMBL" id="SCW57931.1"/>
    </source>
</evidence>